<evidence type="ECO:0000256" key="1">
    <source>
        <dbReference type="SAM" id="MobiDB-lite"/>
    </source>
</evidence>
<evidence type="ECO:0000313" key="3">
    <source>
        <dbReference type="EMBL" id="PNE35406.1"/>
    </source>
</evidence>
<reference evidence="2 5" key="3">
    <citation type="submission" date="2020-08" db="EMBL/GenBank/DDBJ databases">
        <title>Genomic Encyclopedia of Type Strains, Phase III (KMG-III): the genomes of soil and plant-associated and newly described type strains.</title>
        <authorList>
            <person name="Whitman W."/>
        </authorList>
    </citation>
    <scope>NUCLEOTIDE SEQUENCE [LARGE SCALE GENOMIC DNA]</scope>
    <source>
        <strain evidence="2 5">CECT 3259</strain>
    </source>
</reference>
<accession>A0A2N8P315</accession>
<dbReference type="Proteomes" id="UP000528608">
    <property type="component" value="Unassembled WGS sequence"/>
</dbReference>
<dbReference type="Proteomes" id="UP000235945">
    <property type="component" value="Unassembled WGS sequence"/>
</dbReference>
<protein>
    <submittedName>
        <fullName evidence="3">Uncharacterized protein</fullName>
    </submittedName>
</protein>
<dbReference type="EMBL" id="LGUI01000001">
    <property type="protein sequence ID" value="PNE35406.1"/>
    <property type="molecule type" value="Genomic_DNA"/>
</dbReference>
<keyword evidence="4" id="KW-1185">Reference proteome</keyword>
<feature type="region of interest" description="Disordered" evidence="1">
    <location>
        <begin position="98"/>
        <end position="120"/>
    </location>
</feature>
<evidence type="ECO:0000313" key="2">
    <source>
        <dbReference type="EMBL" id="MBB5117579.1"/>
    </source>
</evidence>
<dbReference type="OrthoDB" id="4320909at2"/>
<proteinExistence type="predicted"/>
<dbReference type="RefSeq" id="WP_102916724.1">
    <property type="nucleotide sequence ID" value="NZ_JACHJF010000002.1"/>
</dbReference>
<organism evidence="3 4">
    <name type="scientific">Streptomyces eurocidicus</name>
    <name type="common">Streptoverticillium eurocidicus</name>
    <dbReference type="NCBI Taxonomy" id="66423"/>
    <lineage>
        <taxon>Bacteria</taxon>
        <taxon>Bacillati</taxon>
        <taxon>Actinomycetota</taxon>
        <taxon>Actinomycetes</taxon>
        <taxon>Kitasatosporales</taxon>
        <taxon>Streptomycetaceae</taxon>
        <taxon>Streptomyces</taxon>
    </lineage>
</organism>
<name>A0A2N8P315_STREU</name>
<comment type="caution">
    <text evidence="3">The sequence shown here is derived from an EMBL/GenBank/DDBJ whole genome shotgun (WGS) entry which is preliminary data.</text>
</comment>
<evidence type="ECO:0000313" key="4">
    <source>
        <dbReference type="Proteomes" id="UP000235945"/>
    </source>
</evidence>
<gene>
    <name evidence="3" type="ORF">AF335_03450</name>
    <name evidence="2" type="ORF">FHS36_000985</name>
</gene>
<reference evidence="4" key="2">
    <citation type="submission" date="2015-07" db="EMBL/GenBank/DDBJ databases">
        <authorList>
            <person name="Graham D.E."/>
            <person name="Giannone R.J."/>
            <person name="Gulvik C.A."/>
            <person name="Hettich R.L."/>
            <person name="Klingeman D.M."/>
            <person name="Mahan K.M."/>
            <person name="Parry R.J."/>
            <person name="Spain J.C."/>
        </authorList>
    </citation>
    <scope>NUCLEOTIDE SEQUENCE [LARGE SCALE GENOMIC DNA]</scope>
    <source>
        <strain evidence="4">ATCC 27428</strain>
    </source>
</reference>
<sequence>MTNDEALAPEPNDGDLDLRLLPWDAPEGKPCFLSSADSRGVMSRYADSVEAAQMTIGADVLADVEELLADPAACCRRLRPALQQAADALSDVLRVAESRGARLPAPDPDEPGPDSGERGRLLALELTATLTALPHPAE</sequence>
<reference evidence="3" key="1">
    <citation type="submission" date="2015-07" db="EMBL/GenBank/DDBJ databases">
        <authorList>
            <person name="Noorani M."/>
        </authorList>
    </citation>
    <scope>NUCLEOTIDE SEQUENCE [LARGE SCALE GENOMIC DNA]</scope>
    <source>
        <strain evidence="3">ATCC 27428</strain>
    </source>
</reference>
<dbReference type="AlphaFoldDB" id="A0A2N8P315"/>
<evidence type="ECO:0000313" key="5">
    <source>
        <dbReference type="Proteomes" id="UP000528608"/>
    </source>
</evidence>
<dbReference type="EMBL" id="JACHJF010000002">
    <property type="protein sequence ID" value="MBB5117579.1"/>
    <property type="molecule type" value="Genomic_DNA"/>
</dbReference>